<sequence length="104" mass="11752">MATVAKEPSCPTCSRYDFDEKLLERVLRNELAIETMLKEIRETNAKVEATLHLMHDDRKKLEGILDSLDDMESKISEAVSDLTQNASMTISQIKKENAILKGIT</sequence>
<dbReference type="Proteomes" id="UP000828390">
    <property type="component" value="Unassembled WGS sequence"/>
</dbReference>
<keyword evidence="2" id="KW-1185">Reference proteome</keyword>
<evidence type="ECO:0000313" key="2">
    <source>
        <dbReference type="Proteomes" id="UP000828390"/>
    </source>
</evidence>
<reference evidence="1" key="2">
    <citation type="submission" date="2020-11" db="EMBL/GenBank/DDBJ databases">
        <authorList>
            <person name="McCartney M.A."/>
            <person name="Auch B."/>
            <person name="Kono T."/>
            <person name="Mallez S."/>
            <person name="Becker A."/>
            <person name="Gohl D.M."/>
            <person name="Silverstein K.A.T."/>
            <person name="Koren S."/>
            <person name="Bechman K.B."/>
            <person name="Herman A."/>
            <person name="Abrahante J.E."/>
            <person name="Garbe J."/>
        </authorList>
    </citation>
    <scope>NUCLEOTIDE SEQUENCE</scope>
    <source>
        <strain evidence="1">Duluth1</strain>
        <tissue evidence="1">Whole animal</tissue>
    </source>
</reference>
<gene>
    <name evidence="1" type="ORF">DPMN_143354</name>
</gene>
<dbReference type="EMBL" id="JAIWYP010000006">
    <property type="protein sequence ID" value="KAH3814841.1"/>
    <property type="molecule type" value="Genomic_DNA"/>
</dbReference>
<name>A0A9D4GG29_DREPO</name>
<protein>
    <submittedName>
        <fullName evidence="1">Uncharacterized protein</fullName>
    </submittedName>
</protein>
<accession>A0A9D4GG29</accession>
<proteinExistence type="predicted"/>
<evidence type="ECO:0000313" key="1">
    <source>
        <dbReference type="EMBL" id="KAH3814841.1"/>
    </source>
</evidence>
<reference evidence="1" key="1">
    <citation type="journal article" date="2019" name="bioRxiv">
        <title>The Genome of the Zebra Mussel, Dreissena polymorpha: A Resource for Invasive Species Research.</title>
        <authorList>
            <person name="McCartney M.A."/>
            <person name="Auch B."/>
            <person name="Kono T."/>
            <person name="Mallez S."/>
            <person name="Zhang Y."/>
            <person name="Obille A."/>
            <person name="Becker A."/>
            <person name="Abrahante J.E."/>
            <person name="Garbe J."/>
            <person name="Badalamenti J.P."/>
            <person name="Herman A."/>
            <person name="Mangelson H."/>
            <person name="Liachko I."/>
            <person name="Sullivan S."/>
            <person name="Sone E.D."/>
            <person name="Koren S."/>
            <person name="Silverstein K.A.T."/>
            <person name="Beckman K.B."/>
            <person name="Gohl D.M."/>
        </authorList>
    </citation>
    <scope>NUCLEOTIDE SEQUENCE</scope>
    <source>
        <strain evidence="1">Duluth1</strain>
        <tissue evidence="1">Whole animal</tissue>
    </source>
</reference>
<comment type="caution">
    <text evidence="1">The sequence shown here is derived from an EMBL/GenBank/DDBJ whole genome shotgun (WGS) entry which is preliminary data.</text>
</comment>
<organism evidence="1 2">
    <name type="scientific">Dreissena polymorpha</name>
    <name type="common">Zebra mussel</name>
    <name type="synonym">Mytilus polymorpha</name>
    <dbReference type="NCBI Taxonomy" id="45954"/>
    <lineage>
        <taxon>Eukaryota</taxon>
        <taxon>Metazoa</taxon>
        <taxon>Spiralia</taxon>
        <taxon>Lophotrochozoa</taxon>
        <taxon>Mollusca</taxon>
        <taxon>Bivalvia</taxon>
        <taxon>Autobranchia</taxon>
        <taxon>Heteroconchia</taxon>
        <taxon>Euheterodonta</taxon>
        <taxon>Imparidentia</taxon>
        <taxon>Neoheterodontei</taxon>
        <taxon>Myida</taxon>
        <taxon>Dreissenoidea</taxon>
        <taxon>Dreissenidae</taxon>
        <taxon>Dreissena</taxon>
    </lineage>
</organism>
<dbReference type="AlphaFoldDB" id="A0A9D4GG29"/>